<protein>
    <submittedName>
        <fullName evidence="6">Zinc-binding dehydrogenase</fullName>
    </submittedName>
</protein>
<dbReference type="RefSeq" id="WP_176269554.1">
    <property type="nucleotide sequence ID" value="NZ_JABVBA010000003.1"/>
</dbReference>
<evidence type="ECO:0000313" key="6">
    <source>
        <dbReference type="EMBL" id="NVF11123.1"/>
    </source>
</evidence>
<dbReference type="Gene3D" id="3.90.180.10">
    <property type="entry name" value="Medium-chain alcohol dehydrogenases, catalytic domain"/>
    <property type="match status" value="1"/>
</dbReference>
<comment type="caution">
    <text evidence="6">The sequence shown here is derived from an EMBL/GenBank/DDBJ whole genome shotgun (WGS) entry which is preliminary data.</text>
</comment>
<evidence type="ECO:0000256" key="4">
    <source>
        <dbReference type="RuleBase" id="RU361277"/>
    </source>
</evidence>
<dbReference type="InterPro" id="IPR013154">
    <property type="entry name" value="ADH-like_N"/>
</dbReference>
<keyword evidence="1 4" id="KW-0479">Metal-binding</keyword>
<dbReference type="InterPro" id="IPR011032">
    <property type="entry name" value="GroES-like_sf"/>
</dbReference>
<evidence type="ECO:0000256" key="3">
    <source>
        <dbReference type="ARBA" id="ARBA00023002"/>
    </source>
</evidence>
<dbReference type="Pfam" id="PF08240">
    <property type="entry name" value="ADH_N"/>
    <property type="match status" value="1"/>
</dbReference>
<reference evidence="6 7" key="1">
    <citation type="submission" date="2020-06" db="EMBL/GenBank/DDBJ databases">
        <title>Anaerococcus sp. nov., isolated form swine feces.</title>
        <authorList>
            <person name="Yu S."/>
        </authorList>
    </citation>
    <scope>NUCLEOTIDE SEQUENCE [LARGE SCALE GENOMIC DNA]</scope>
    <source>
        <strain evidence="6 7">AGMB00486</strain>
    </source>
</reference>
<keyword evidence="7" id="KW-1185">Reference proteome</keyword>
<dbReference type="CDD" id="cd08258">
    <property type="entry name" value="Zn_ADH4"/>
    <property type="match status" value="1"/>
</dbReference>
<keyword evidence="2 4" id="KW-0862">Zinc</keyword>
<dbReference type="Proteomes" id="UP000540919">
    <property type="component" value="Unassembled WGS sequence"/>
</dbReference>
<evidence type="ECO:0000256" key="2">
    <source>
        <dbReference type="ARBA" id="ARBA00022833"/>
    </source>
</evidence>
<dbReference type="EMBL" id="JABVBA010000003">
    <property type="protein sequence ID" value="NVF11123.1"/>
    <property type="molecule type" value="Genomic_DNA"/>
</dbReference>
<dbReference type="InterPro" id="IPR036291">
    <property type="entry name" value="NAD(P)-bd_dom_sf"/>
</dbReference>
<proteinExistence type="inferred from homology"/>
<dbReference type="SMART" id="SM00829">
    <property type="entry name" value="PKS_ER"/>
    <property type="match status" value="1"/>
</dbReference>
<dbReference type="InterPro" id="IPR013149">
    <property type="entry name" value="ADH-like_C"/>
</dbReference>
<keyword evidence="3" id="KW-0560">Oxidoreductase</keyword>
<organism evidence="6 7">
    <name type="scientific">Anaerococcus faecalis</name>
    <dbReference type="NCBI Taxonomy" id="2742993"/>
    <lineage>
        <taxon>Bacteria</taxon>
        <taxon>Bacillati</taxon>
        <taxon>Bacillota</taxon>
        <taxon>Tissierellia</taxon>
        <taxon>Tissierellales</taxon>
        <taxon>Peptoniphilaceae</taxon>
        <taxon>Anaerococcus</taxon>
    </lineage>
</organism>
<sequence length="367" mass="40569">MKALARYGKEFGGYRLIDVDIPECGPEDIIIKVKAAAICGADMKHFKVDNGSDEFNSIRGHEFSGKIVKVGENVKDWKVGQRIVSDNSGHVCGHCPACEQGDFLDCEEKVNIGLDNNRWGGGFSKYLKIPGEILRIHKHAIWEIPENVSYEEAALLDPISNAYKAIAQQSSFLPGQDVVVIGAGPLGLFSVQMARIMGAVNIVLVGLEDDVETRFEIGKELGATHTVNGSEEDVVEKCLEICGRDNLGLVLECSGANIALKQSLEMLRPNGEVVRIGMGFKPLDFSINSITEWNKSIIGHMAYDSTTWRNAIRLLESGKINVQPMITHHYGLSEWEKGFQAMADKKAVKVFLEYDFDDKNTKDYGEE</sequence>
<comment type="similarity">
    <text evidence="4">Belongs to the zinc-containing alcohol dehydrogenase family.</text>
</comment>
<dbReference type="PANTHER" id="PTHR43401:SF2">
    <property type="entry name" value="L-THREONINE 3-DEHYDROGENASE"/>
    <property type="match status" value="1"/>
</dbReference>
<dbReference type="InterPro" id="IPR050129">
    <property type="entry name" value="Zn_alcohol_dh"/>
</dbReference>
<gene>
    <name evidence="6" type="ORF">HV819_03840</name>
</gene>
<evidence type="ECO:0000313" key="7">
    <source>
        <dbReference type="Proteomes" id="UP000540919"/>
    </source>
</evidence>
<dbReference type="SUPFAM" id="SSF50129">
    <property type="entry name" value="GroES-like"/>
    <property type="match status" value="1"/>
</dbReference>
<name>A0ABX2N8V9_9FIRM</name>
<dbReference type="InterPro" id="IPR020843">
    <property type="entry name" value="ER"/>
</dbReference>
<dbReference type="InterPro" id="IPR002328">
    <property type="entry name" value="ADH_Zn_CS"/>
</dbReference>
<evidence type="ECO:0000259" key="5">
    <source>
        <dbReference type="SMART" id="SM00829"/>
    </source>
</evidence>
<dbReference type="SUPFAM" id="SSF51735">
    <property type="entry name" value="NAD(P)-binding Rossmann-fold domains"/>
    <property type="match status" value="1"/>
</dbReference>
<accession>A0ABX2N8V9</accession>
<dbReference type="PANTHER" id="PTHR43401">
    <property type="entry name" value="L-THREONINE 3-DEHYDROGENASE"/>
    <property type="match status" value="1"/>
</dbReference>
<comment type="cofactor">
    <cofactor evidence="4">
        <name>Zn(2+)</name>
        <dbReference type="ChEBI" id="CHEBI:29105"/>
    </cofactor>
</comment>
<evidence type="ECO:0000256" key="1">
    <source>
        <dbReference type="ARBA" id="ARBA00022723"/>
    </source>
</evidence>
<dbReference type="Gene3D" id="3.40.50.720">
    <property type="entry name" value="NAD(P)-binding Rossmann-like Domain"/>
    <property type="match status" value="1"/>
</dbReference>
<dbReference type="PROSITE" id="PS00059">
    <property type="entry name" value="ADH_ZINC"/>
    <property type="match status" value="1"/>
</dbReference>
<dbReference type="Pfam" id="PF00107">
    <property type="entry name" value="ADH_zinc_N"/>
    <property type="match status" value="1"/>
</dbReference>
<feature type="domain" description="Enoyl reductase (ER)" evidence="5">
    <location>
        <begin position="9"/>
        <end position="352"/>
    </location>
</feature>